<name>A0A1Y1UCU4_9FUNG</name>
<dbReference type="PANTHER" id="PTHR48058:SF28">
    <property type="entry name" value="OS04G0122000 PROTEIN"/>
    <property type="match status" value="1"/>
</dbReference>
<dbReference type="Proteomes" id="UP000193719">
    <property type="component" value="Unassembled WGS sequence"/>
</dbReference>
<evidence type="ECO:0000313" key="4">
    <source>
        <dbReference type="Proteomes" id="UP000193719"/>
    </source>
</evidence>
<keyword evidence="4" id="KW-1185">Reference proteome</keyword>
<gene>
    <name evidence="3" type="ORF">BCR36DRAFT_375871</name>
</gene>
<keyword evidence="1" id="KW-0433">Leucine-rich repeat</keyword>
<protein>
    <submittedName>
        <fullName evidence="3">L domain-like protein</fullName>
    </submittedName>
</protein>
<reference evidence="3 4" key="2">
    <citation type="submission" date="2016-08" db="EMBL/GenBank/DDBJ databases">
        <title>Pervasive Adenine N6-methylation of Active Genes in Fungi.</title>
        <authorList>
            <consortium name="DOE Joint Genome Institute"/>
            <person name="Mondo S.J."/>
            <person name="Dannebaum R.O."/>
            <person name="Kuo R.C."/>
            <person name="Labutti K."/>
            <person name="Haridas S."/>
            <person name="Kuo A."/>
            <person name="Salamov A."/>
            <person name="Ahrendt S.R."/>
            <person name="Lipzen A."/>
            <person name="Sullivan W."/>
            <person name="Andreopoulos W.B."/>
            <person name="Clum A."/>
            <person name="Lindquist E."/>
            <person name="Daum C."/>
            <person name="Ramamoorthy G.K."/>
            <person name="Gryganskyi A."/>
            <person name="Culley D."/>
            <person name="Magnuson J.K."/>
            <person name="James T.Y."/>
            <person name="O'Malley M.A."/>
            <person name="Stajich J.E."/>
            <person name="Spatafora J.W."/>
            <person name="Visel A."/>
            <person name="Grigoriev I.V."/>
        </authorList>
    </citation>
    <scope>NUCLEOTIDE SEQUENCE [LARGE SCALE GENOMIC DNA]</scope>
    <source>
        <strain evidence="4">finn</strain>
    </source>
</reference>
<dbReference type="InterPro" id="IPR032675">
    <property type="entry name" value="LRR_dom_sf"/>
</dbReference>
<accession>A0A1Y1UCU4</accession>
<evidence type="ECO:0000256" key="1">
    <source>
        <dbReference type="ARBA" id="ARBA00022614"/>
    </source>
</evidence>
<dbReference type="OrthoDB" id="676979at2759"/>
<dbReference type="EMBL" id="MCFH01000182">
    <property type="protein sequence ID" value="ORX34885.1"/>
    <property type="molecule type" value="Genomic_DNA"/>
</dbReference>
<reference evidence="3 4" key="1">
    <citation type="submission" date="2016-08" db="EMBL/GenBank/DDBJ databases">
        <title>Genomes of anaerobic fungi encode conserved fungal cellulosomes for biomass hydrolysis.</title>
        <authorList>
            <consortium name="DOE Joint Genome Institute"/>
            <person name="Haitjema C.H."/>
            <person name="Gilmore S.P."/>
            <person name="Henske J.K."/>
            <person name="Solomon K.V."/>
            <person name="De Groot R."/>
            <person name="Kuo A."/>
            <person name="Mondo S.J."/>
            <person name="Salamov A.A."/>
            <person name="Labutti K."/>
            <person name="Zhao Z."/>
            <person name="Chiniquy J."/>
            <person name="Barry K."/>
            <person name="Brewer H.M."/>
            <person name="Purvine S.O."/>
            <person name="Wright A.T."/>
            <person name="Boxma B."/>
            <person name="Van Alen T."/>
            <person name="Hackstein J.H."/>
            <person name="Baker S.E."/>
            <person name="Grigoriev I.V."/>
            <person name="O'Malley M.A."/>
        </authorList>
    </citation>
    <scope>NUCLEOTIDE SEQUENCE [LARGE SCALE GENOMIC DNA]</scope>
    <source>
        <strain evidence="4">finn</strain>
    </source>
</reference>
<dbReference type="Gene3D" id="3.80.10.10">
    <property type="entry name" value="Ribonuclease Inhibitor"/>
    <property type="match status" value="1"/>
</dbReference>
<dbReference type="Pfam" id="PF00560">
    <property type="entry name" value="LRR_1"/>
    <property type="match status" value="3"/>
</dbReference>
<comment type="caution">
    <text evidence="3">The sequence shown here is derived from an EMBL/GenBank/DDBJ whole genome shotgun (WGS) entry which is preliminary data.</text>
</comment>
<dbReference type="STRING" id="1754191.A0A1Y1UCU4"/>
<sequence length="165" mass="18889">MDIKLKFMGNRKIKFIYAQTNVNKECEGVNKLLNKDPSFDCCTHGDILCSNDGHITRICIPSELGNLTNLTYLSIKGENLRGSIPPELGNLTNLEYLYLHGKYINGTIPSELGNLSNMQEMYFSRNYLTGPIPSSFWKIIEFKNIFNNSTIYVLLIEKSNRSKFY</sequence>
<evidence type="ECO:0000313" key="3">
    <source>
        <dbReference type="EMBL" id="ORX34885.1"/>
    </source>
</evidence>
<dbReference type="SUPFAM" id="SSF52058">
    <property type="entry name" value="L domain-like"/>
    <property type="match status" value="1"/>
</dbReference>
<dbReference type="FunFam" id="3.80.10.10:FF:000041">
    <property type="entry name" value="LRR receptor-like serine/threonine-protein kinase ERECTA"/>
    <property type="match status" value="1"/>
</dbReference>
<organism evidence="3 4">
    <name type="scientific">Piromyces finnis</name>
    <dbReference type="NCBI Taxonomy" id="1754191"/>
    <lineage>
        <taxon>Eukaryota</taxon>
        <taxon>Fungi</taxon>
        <taxon>Fungi incertae sedis</taxon>
        <taxon>Chytridiomycota</taxon>
        <taxon>Chytridiomycota incertae sedis</taxon>
        <taxon>Neocallimastigomycetes</taxon>
        <taxon>Neocallimastigales</taxon>
        <taxon>Neocallimastigaceae</taxon>
        <taxon>Piromyces</taxon>
    </lineage>
</organism>
<evidence type="ECO:0000256" key="2">
    <source>
        <dbReference type="ARBA" id="ARBA00022737"/>
    </source>
</evidence>
<keyword evidence="2" id="KW-0677">Repeat</keyword>
<proteinExistence type="predicted"/>
<dbReference type="InterPro" id="IPR001611">
    <property type="entry name" value="Leu-rich_rpt"/>
</dbReference>
<dbReference type="AlphaFoldDB" id="A0A1Y1UCU4"/>
<dbReference type="PANTHER" id="PTHR48058">
    <property type="entry name" value="LRR RECEPTOR-LIKE SERINE/THREONINE-PROTEIN KINASE FLS2-RELATED"/>
    <property type="match status" value="1"/>
</dbReference>